<dbReference type="RefSeq" id="WP_111608779.1">
    <property type="nucleotide sequence ID" value="NZ_BMLJ01000020.1"/>
</dbReference>
<reference evidence="2 3" key="1">
    <citation type="submission" date="2020-09" db="EMBL/GenBank/DDBJ databases">
        <title>Complete genome sequence of an Arctic sea ice bacterium Marinomonas arctica BSI20414.</title>
        <authorList>
            <person name="Liao L."/>
            <person name="Chen B."/>
        </authorList>
    </citation>
    <scope>NUCLEOTIDE SEQUENCE [LARGE SCALE GENOMIC DNA]</scope>
    <source>
        <strain evidence="2 3">BSI20414</strain>
    </source>
</reference>
<sequence length="94" mass="10980">MVKVKNKLTPAQKKRKKVAKAERRNKYQCIFINGKQVRIKRPLTVDGLPVEQFIENNADPIWLHQNELWELIPTSELGLVIELKTEEEENGIPF</sequence>
<evidence type="ECO:0000313" key="2">
    <source>
        <dbReference type="EMBL" id="QNT04560.1"/>
    </source>
</evidence>
<accession>A0A7H1J244</accession>
<evidence type="ECO:0000313" key="3">
    <source>
        <dbReference type="Proteomes" id="UP000516370"/>
    </source>
</evidence>
<name>A0A7H1J244_9GAMM</name>
<keyword evidence="3" id="KW-1185">Reference proteome</keyword>
<dbReference type="Proteomes" id="UP000516370">
    <property type="component" value="Chromosome"/>
</dbReference>
<gene>
    <name evidence="2" type="ORF">IBG28_12620</name>
</gene>
<dbReference type="KEGG" id="mard:IBG28_12620"/>
<proteinExistence type="predicted"/>
<feature type="region of interest" description="Disordered" evidence="1">
    <location>
        <begin position="1"/>
        <end position="22"/>
    </location>
</feature>
<feature type="compositionally biased region" description="Basic residues" evidence="1">
    <location>
        <begin position="1"/>
        <end position="18"/>
    </location>
</feature>
<dbReference type="AlphaFoldDB" id="A0A7H1J244"/>
<organism evidence="2 3">
    <name type="scientific">Marinomonas arctica</name>
    <dbReference type="NCBI Taxonomy" id="383750"/>
    <lineage>
        <taxon>Bacteria</taxon>
        <taxon>Pseudomonadati</taxon>
        <taxon>Pseudomonadota</taxon>
        <taxon>Gammaproteobacteria</taxon>
        <taxon>Oceanospirillales</taxon>
        <taxon>Oceanospirillaceae</taxon>
        <taxon>Marinomonas</taxon>
    </lineage>
</organism>
<protein>
    <submittedName>
        <fullName evidence="2">Uncharacterized protein</fullName>
    </submittedName>
</protein>
<dbReference type="EMBL" id="CP061081">
    <property type="protein sequence ID" value="QNT04560.1"/>
    <property type="molecule type" value="Genomic_DNA"/>
</dbReference>
<evidence type="ECO:0000256" key="1">
    <source>
        <dbReference type="SAM" id="MobiDB-lite"/>
    </source>
</evidence>
<dbReference type="OrthoDB" id="5906620at2"/>